<accession>A0A317C5B3</accession>
<gene>
    <name evidence="2" type="ORF">DKT75_17850</name>
</gene>
<dbReference type="RefSeq" id="WP_109825318.1">
    <property type="nucleotide sequence ID" value="NZ_QGKL01000042.1"/>
</dbReference>
<dbReference type="GO" id="GO:0004622">
    <property type="term" value="F:phosphatidylcholine lysophospholipase activity"/>
    <property type="evidence" value="ECO:0007669"/>
    <property type="project" value="TreeGrafter"/>
</dbReference>
<comment type="caution">
    <text evidence="2">The sequence shown here is derived from an EMBL/GenBank/DDBJ whole genome shotgun (WGS) entry which is preliminary data.</text>
</comment>
<dbReference type="AlphaFoldDB" id="A0A317C5B3"/>
<protein>
    <submittedName>
        <fullName evidence="2">Arylesterase</fullName>
    </submittedName>
</protein>
<dbReference type="PANTHER" id="PTHR30383:SF24">
    <property type="entry name" value="THIOESTERASE 1_PROTEASE 1_LYSOPHOSPHOLIPASE L1"/>
    <property type="match status" value="1"/>
</dbReference>
<dbReference type="InterPro" id="IPR036514">
    <property type="entry name" value="SGNH_hydro_sf"/>
</dbReference>
<dbReference type="InterPro" id="IPR013830">
    <property type="entry name" value="SGNH_hydro"/>
</dbReference>
<dbReference type="Gene3D" id="3.40.50.1110">
    <property type="entry name" value="SGNH hydrolase"/>
    <property type="match status" value="1"/>
</dbReference>
<dbReference type="EMBL" id="QGKL01000042">
    <property type="protein sequence ID" value="PWQ93487.1"/>
    <property type="molecule type" value="Genomic_DNA"/>
</dbReference>
<dbReference type="InterPro" id="IPR051532">
    <property type="entry name" value="Ester_Hydrolysis_Enzymes"/>
</dbReference>
<evidence type="ECO:0000313" key="2">
    <source>
        <dbReference type="EMBL" id="PWQ93487.1"/>
    </source>
</evidence>
<organism evidence="2 3">
    <name type="scientific">Leucothrix arctica</name>
    <dbReference type="NCBI Taxonomy" id="1481894"/>
    <lineage>
        <taxon>Bacteria</taxon>
        <taxon>Pseudomonadati</taxon>
        <taxon>Pseudomonadota</taxon>
        <taxon>Gammaproteobacteria</taxon>
        <taxon>Thiotrichales</taxon>
        <taxon>Thiotrichaceae</taxon>
        <taxon>Leucothrix</taxon>
    </lineage>
</organism>
<name>A0A317C5B3_9GAMM</name>
<dbReference type="PANTHER" id="PTHR30383">
    <property type="entry name" value="THIOESTERASE 1/PROTEASE 1/LYSOPHOSPHOLIPASE L1"/>
    <property type="match status" value="1"/>
</dbReference>
<keyword evidence="3" id="KW-1185">Reference proteome</keyword>
<dbReference type="Pfam" id="PF13472">
    <property type="entry name" value="Lipase_GDSL_2"/>
    <property type="match status" value="1"/>
</dbReference>
<sequence length="208" mass="22516">MLLQQISKQFKVLVTVCIVALLVTSCGGKKLDVIASDGKILAFGDSLTVGVGTSIENSYPTILAQLTGLTVINSGISGETTDRGLERLPAELDRTQPDLMILIEGGNDILRNKSKSQLKANLKGMIEQANIRSIPVVLIGIPEKSLFSDSAPLYEELAEEFDLVFDDSLIGGLQRSPSMKSDIVHFNKQGYRKMAESIYELLDDSGAL</sequence>
<evidence type="ECO:0000259" key="1">
    <source>
        <dbReference type="Pfam" id="PF13472"/>
    </source>
</evidence>
<dbReference type="OrthoDB" id="9786188at2"/>
<reference evidence="2 3" key="1">
    <citation type="submission" date="2018-05" db="EMBL/GenBank/DDBJ databases">
        <title>Leucothrix arctica sp. nov., isolated from Arctic seawater.</title>
        <authorList>
            <person name="Choi A."/>
            <person name="Baek K."/>
        </authorList>
    </citation>
    <scope>NUCLEOTIDE SEQUENCE [LARGE SCALE GENOMIC DNA]</scope>
    <source>
        <strain evidence="2 3">IMCC9719</strain>
    </source>
</reference>
<dbReference type="Proteomes" id="UP000245506">
    <property type="component" value="Unassembled WGS sequence"/>
</dbReference>
<dbReference type="SUPFAM" id="SSF52266">
    <property type="entry name" value="SGNH hydrolase"/>
    <property type="match status" value="1"/>
</dbReference>
<proteinExistence type="predicted"/>
<evidence type="ECO:0000313" key="3">
    <source>
        <dbReference type="Proteomes" id="UP000245506"/>
    </source>
</evidence>
<feature type="domain" description="SGNH hydrolase-type esterase" evidence="1">
    <location>
        <begin position="42"/>
        <end position="192"/>
    </location>
</feature>